<feature type="domain" description="Iminophenyl-pyruvate dimer synthase" evidence="1">
    <location>
        <begin position="821"/>
        <end position="1012"/>
    </location>
</feature>
<dbReference type="EMBL" id="BLAL01000156">
    <property type="protein sequence ID" value="GES85618.1"/>
    <property type="molecule type" value="Genomic_DNA"/>
</dbReference>
<protein>
    <recommendedName>
        <fullName evidence="6">Iminophenyl-pyruvate dimer synthase domain-containing protein</fullName>
    </recommendedName>
</protein>
<dbReference type="InterPro" id="IPR041173">
    <property type="entry name" value="LodA_C"/>
</dbReference>
<comment type="caution">
    <text evidence="4">The sequence shown here is derived from an EMBL/GenBank/DDBJ whole genome shotgun (WGS) entry which is preliminary data.</text>
</comment>
<dbReference type="Pfam" id="PF12902">
    <property type="entry name" value="Ferritin-like"/>
    <property type="match status" value="1"/>
</dbReference>
<organism evidence="4 5">
    <name type="scientific">Rhizophagus clarus</name>
    <dbReference type="NCBI Taxonomy" id="94130"/>
    <lineage>
        <taxon>Eukaryota</taxon>
        <taxon>Fungi</taxon>
        <taxon>Fungi incertae sedis</taxon>
        <taxon>Mucoromycota</taxon>
        <taxon>Glomeromycotina</taxon>
        <taxon>Glomeromycetes</taxon>
        <taxon>Glomerales</taxon>
        <taxon>Glomeraceae</taxon>
        <taxon>Rhizophagus</taxon>
    </lineage>
</organism>
<dbReference type="Proteomes" id="UP000615446">
    <property type="component" value="Unassembled WGS sequence"/>
</dbReference>
<evidence type="ECO:0000259" key="2">
    <source>
        <dbReference type="Pfam" id="PF17990"/>
    </source>
</evidence>
<dbReference type="InterPro" id="IPR041168">
    <property type="entry name" value="LodA_N"/>
</dbReference>
<sequence length="1300" mass="147668">MSDMMRAKALCDRISAHDFSWLNDNFYHKNGLHIQMVKISGNSRSVHVRNIYRGLQNVIICTFSSTFSMLQNKPKKVPNNQSISGNFPLVSLDFGTILRLYSLNVARVGNAINDSDDKHNKDYFYVGSEIPGIYVGKGDPNFKFKDNKGRIKPQAARFRIYGYDKNGTNLGEIKLKKGVDITWTVVLANRKAAHRGFLGIKKHHQKGTLRNADWPYDRSTLMAIREKRLTSVCGSPPDPVELKARVFRHNIIDEEENSEDGHELYLGKMIMENEGSLLIIGGKGESGCIKESTLITTFADNDYWYDDTSDGSVDAKVTIMVNNTKKSLRNREGKSWILVAPPKYAPGIPNITSLYQTILETQHPVDPNYPANDLTNYQDSDDSVKKKKIMQVNYYRDIHPIFEATCKSSWVNPKGFTGHGPDKPGNFLDFKLEEKLSNESPEYNDLRKSILSRVRIPSELASSFERDGQAYDYFMPPLSGNSGIQTPGVPDTFLSITRGQYLLLQKWAEGDFEKKSKLPEYNYIDKGKDTDSRKPTYSIGKNFHEMVKKILDDKKEHYDQDQLDQNVAEVKFLNKAALEWCVGGALFPGIEMTYLAYDKNTFHREYDFRINSDMIQPGDINAYLSIPWQADFNDCNTAWWPAQRPDTTISETEMLKDLKEMKEELEKLHISPSDVKEKIKEIIGYINDLIEEKQINWQTLDTIRKLMIEIMKLPDAGIIKDTMKNMVKLMNNMIVMNNIFMRYTLDWTRGFRNNEPNLGFPKWADMDMARLWNKLGFIVEREISDRKIKAFCEVERDEIYELNITSEDSFEATLDNLYELLKIALQIEFSTIPLYLYAMYSIKQGTKIGDMVRYKIRHVAAEEMLHASLVANLIVAIGRQPVFYSPEVIPFYPNPLPHFKQGHFMAHLSKADEKALDTFIQIEKPEEKQKPKILEAPSFDSVGELYKKISDFFEKLNNKIDYYTHFQLEPGMGYSPSTGTGNDGLIVIKDLRSAKDAIKLIIDQGEGRETVTPELINGTFDGTFKGEARIELRKGSEIKVEGTIEGNIKGYIKEGKDKIPIDGTIEKGNGIIKIIKNDEHAIVTIEKGIIKASNFERIIKAATIKINTKQMIGQTIEEKFCGSTIEEVNFSIVIKIDASFTGNIEGSVEESSHYSTFRICKMYIEDTSESEYRLWPVVEDPNISSYTDPNVIATATAFNAAYSYLMLLLQNAWGSDGQKKKTLVIGGMPALMHGVLKSIAVFLAKTPISTDTNAGATFGYYEFTRESSPKQQLYAAVEAASKAFPHSDELKSTIIANLVQ</sequence>
<evidence type="ECO:0000259" key="1">
    <source>
        <dbReference type="Pfam" id="PF12902"/>
    </source>
</evidence>
<feature type="domain" description="L-Lysine epsilon oxidase N-terminal" evidence="2">
    <location>
        <begin position="103"/>
        <end position="324"/>
    </location>
</feature>
<dbReference type="Pfam" id="PF18417">
    <property type="entry name" value="LodA_C"/>
    <property type="match status" value="1"/>
</dbReference>
<reference evidence="4" key="1">
    <citation type="submission" date="2019-10" db="EMBL/GenBank/DDBJ databases">
        <title>Conservation and host-specific expression of non-tandemly repeated heterogenous ribosome RNA gene in arbuscular mycorrhizal fungi.</title>
        <authorList>
            <person name="Maeda T."/>
            <person name="Kobayashi Y."/>
            <person name="Nakagawa T."/>
            <person name="Ezawa T."/>
            <person name="Yamaguchi K."/>
            <person name="Bino T."/>
            <person name="Nishimoto Y."/>
            <person name="Shigenobu S."/>
            <person name="Kawaguchi M."/>
        </authorList>
    </citation>
    <scope>NUCLEOTIDE SEQUENCE</scope>
    <source>
        <strain evidence="4">HR1</strain>
    </source>
</reference>
<dbReference type="InterPro" id="IPR026820">
    <property type="entry name" value="VioB/RebD_dom"/>
</dbReference>
<dbReference type="PANTHER" id="PTHR34400:SF4">
    <property type="entry name" value="MEMBRANE PROTEIN"/>
    <property type="match status" value="1"/>
</dbReference>
<dbReference type="SUPFAM" id="SSF47240">
    <property type="entry name" value="Ferritin-like"/>
    <property type="match status" value="1"/>
</dbReference>
<evidence type="ECO:0000313" key="5">
    <source>
        <dbReference type="Proteomes" id="UP000615446"/>
    </source>
</evidence>
<evidence type="ECO:0000313" key="4">
    <source>
        <dbReference type="EMBL" id="GES85618.1"/>
    </source>
</evidence>
<dbReference type="Pfam" id="PF17990">
    <property type="entry name" value="LodA_N"/>
    <property type="match status" value="1"/>
</dbReference>
<gene>
    <name evidence="4" type="ORF">RCL2_001272300</name>
</gene>
<accession>A0A8H3LHI9</accession>
<dbReference type="Gene3D" id="1.20.1260.10">
    <property type="match status" value="1"/>
</dbReference>
<dbReference type="InterPro" id="IPR009078">
    <property type="entry name" value="Ferritin-like_SF"/>
</dbReference>
<name>A0A8H3LHI9_9GLOM</name>
<dbReference type="InterPro" id="IPR012347">
    <property type="entry name" value="Ferritin-like"/>
</dbReference>
<proteinExistence type="predicted"/>
<evidence type="ECO:0000259" key="3">
    <source>
        <dbReference type="Pfam" id="PF18417"/>
    </source>
</evidence>
<dbReference type="OrthoDB" id="2411172at2759"/>
<dbReference type="CDD" id="cd00657">
    <property type="entry name" value="Ferritin_like"/>
    <property type="match status" value="1"/>
</dbReference>
<evidence type="ECO:0008006" key="6">
    <source>
        <dbReference type="Google" id="ProtNLM"/>
    </source>
</evidence>
<dbReference type="PANTHER" id="PTHR34400">
    <property type="match status" value="1"/>
</dbReference>
<feature type="domain" description="L-lysine epsilon oxidase C-terminal" evidence="3">
    <location>
        <begin position="488"/>
        <end position="647"/>
    </location>
</feature>